<accession>A0ACA9PCD0</accession>
<organism evidence="1 2">
    <name type="scientific">Scutellospora calospora</name>
    <dbReference type="NCBI Taxonomy" id="85575"/>
    <lineage>
        <taxon>Eukaryota</taxon>
        <taxon>Fungi</taxon>
        <taxon>Fungi incertae sedis</taxon>
        <taxon>Mucoromycota</taxon>
        <taxon>Glomeromycotina</taxon>
        <taxon>Glomeromycetes</taxon>
        <taxon>Diversisporales</taxon>
        <taxon>Gigasporaceae</taxon>
        <taxon>Scutellospora</taxon>
    </lineage>
</organism>
<proteinExistence type="predicted"/>
<dbReference type="EMBL" id="CAJVPM010039620">
    <property type="protein sequence ID" value="CAG8701386.1"/>
    <property type="molecule type" value="Genomic_DNA"/>
</dbReference>
<sequence length="42" mass="5005">DKGIQNKLIDIVEKLRERKELGIYIDRSLVAEHKEDREGKRI</sequence>
<comment type="caution">
    <text evidence="1">The sequence shown here is derived from an EMBL/GenBank/DDBJ whole genome shotgun (WGS) entry which is preliminary data.</text>
</comment>
<keyword evidence="2" id="KW-1185">Reference proteome</keyword>
<evidence type="ECO:0000313" key="1">
    <source>
        <dbReference type="EMBL" id="CAG8701386.1"/>
    </source>
</evidence>
<reference evidence="1" key="1">
    <citation type="submission" date="2021-06" db="EMBL/GenBank/DDBJ databases">
        <authorList>
            <person name="Kallberg Y."/>
            <person name="Tangrot J."/>
            <person name="Rosling A."/>
        </authorList>
    </citation>
    <scope>NUCLEOTIDE SEQUENCE</scope>
    <source>
        <strain evidence="1">AU212A</strain>
    </source>
</reference>
<feature type="non-terminal residue" evidence="1">
    <location>
        <position position="1"/>
    </location>
</feature>
<evidence type="ECO:0000313" key="2">
    <source>
        <dbReference type="Proteomes" id="UP000789860"/>
    </source>
</evidence>
<protein>
    <submittedName>
        <fullName evidence="1">10343_t:CDS:1</fullName>
    </submittedName>
</protein>
<gene>
    <name evidence="1" type="ORF">SCALOS_LOCUS10509</name>
</gene>
<name>A0ACA9PCD0_9GLOM</name>
<feature type="non-terminal residue" evidence="1">
    <location>
        <position position="42"/>
    </location>
</feature>
<dbReference type="Proteomes" id="UP000789860">
    <property type="component" value="Unassembled WGS sequence"/>
</dbReference>